<evidence type="ECO:0000256" key="5">
    <source>
        <dbReference type="ARBA" id="ARBA00022692"/>
    </source>
</evidence>
<evidence type="ECO:0000256" key="3">
    <source>
        <dbReference type="ARBA" id="ARBA00022448"/>
    </source>
</evidence>
<dbReference type="PANTHER" id="PTHR30026:SF20">
    <property type="entry name" value="OUTER MEMBRANE PROTEIN TOLC"/>
    <property type="match status" value="1"/>
</dbReference>
<sequence>MKKILTTTFILLLASPALFSQEKWDLKKCVAYALENNIDIKQSRIQEKLSELTYKQSKDGRWPTLSFSTGFGEQFGRSIDPTTNQFTTNAISQASAGLQSGVTLFNFFSIKNNIDANRINLSAAEKQTEKLQNDIALNVAAAYLQALLTNEQANIAQVQLSQTSEQLNMTRKRVDAGDLPELNAVMLESQLATDSSNFLVTKSQYELNLLSLKALLNLPAEYPFAIATPNISEIPVVPIAELNPNDVYGSAANINPLLKVSQLKLEAAKKNTLVARGQMYPSLSAFGNLNSGYSSALKNYYTGTTSTVFLPSALYVDNNGTRLPVYSPSITYSEIQKASLPRQFNNNFQQSIGLSLSVPIFNGNQLRTNWNRAKQNERSMQLQTQADSLSLKQSIHQAYQNVISALQTKNSREKAVIAAQRSYDLGRKRYEIGMLPTLDLTVLQGNLQRAKIDAVTADFDYVFKLKVLEFYKENSIKL</sequence>
<comment type="similarity">
    <text evidence="2">Belongs to the outer membrane factor (OMF) (TC 1.B.17) family.</text>
</comment>
<evidence type="ECO:0000256" key="1">
    <source>
        <dbReference type="ARBA" id="ARBA00004442"/>
    </source>
</evidence>
<evidence type="ECO:0000256" key="2">
    <source>
        <dbReference type="ARBA" id="ARBA00007613"/>
    </source>
</evidence>
<evidence type="ECO:0000313" key="9">
    <source>
        <dbReference type="EMBL" id="MDA3616084.1"/>
    </source>
</evidence>
<dbReference type="InterPro" id="IPR051906">
    <property type="entry name" value="TolC-like"/>
</dbReference>
<keyword evidence="5" id="KW-0812">Transmembrane</keyword>
<evidence type="ECO:0000256" key="8">
    <source>
        <dbReference type="SAM" id="SignalP"/>
    </source>
</evidence>
<dbReference type="RefSeq" id="WP_407032414.1">
    <property type="nucleotide sequence ID" value="NZ_JAQGEF010000022.1"/>
</dbReference>
<dbReference type="Proteomes" id="UP001210231">
    <property type="component" value="Unassembled WGS sequence"/>
</dbReference>
<feature type="signal peptide" evidence="8">
    <location>
        <begin position="1"/>
        <end position="20"/>
    </location>
</feature>
<dbReference type="InterPro" id="IPR003423">
    <property type="entry name" value="OMP_efflux"/>
</dbReference>
<reference evidence="9 10" key="1">
    <citation type="submission" date="2022-12" db="EMBL/GenBank/DDBJ databases">
        <title>Chitinophagaceae gen. sp. nov., a new member of the family Chitinophagaceae, isolated from soil in a chemical factory.</title>
        <authorList>
            <person name="Ke Z."/>
        </authorList>
    </citation>
    <scope>NUCLEOTIDE SEQUENCE [LARGE SCALE GENOMIC DNA]</scope>
    <source>
        <strain evidence="9 10">LY-5</strain>
    </source>
</reference>
<dbReference type="SUPFAM" id="SSF56954">
    <property type="entry name" value="Outer membrane efflux proteins (OEP)"/>
    <property type="match status" value="1"/>
</dbReference>
<protein>
    <submittedName>
        <fullName evidence="9">TolC family protein</fullName>
    </submittedName>
</protein>
<keyword evidence="7" id="KW-0998">Cell outer membrane</keyword>
<keyword evidence="10" id="KW-1185">Reference proteome</keyword>
<comment type="caution">
    <text evidence="9">The sequence shown here is derived from an EMBL/GenBank/DDBJ whole genome shotgun (WGS) entry which is preliminary data.</text>
</comment>
<dbReference type="Gene3D" id="1.20.1600.10">
    <property type="entry name" value="Outer membrane efflux proteins (OEP)"/>
    <property type="match status" value="1"/>
</dbReference>
<evidence type="ECO:0000256" key="7">
    <source>
        <dbReference type="ARBA" id="ARBA00023237"/>
    </source>
</evidence>
<proteinExistence type="inferred from homology"/>
<comment type="subcellular location">
    <subcellularLocation>
        <location evidence="1">Cell outer membrane</location>
    </subcellularLocation>
</comment>
<keyword evidence="8" id="KW-0732">Signal</keyword>
<keyword evidence="4" id="KW-1134">Transmembrane beta strand</keyword>
<feature type="chain" id="PRO_5046625939" evidence="8">
    <location>
        <begin position="21"/>
        <end position="478"/>
    </location>
</feature>
<organism evidence="9 10">
    <name type="scientific">Polluticaenibacter yanchengensis</name>
    <dbReference type="NCBI Taxonomy" id="3014562"/>
    <lineage>
        <taxon>Bacteria</taxon>
        <taxon>Pseudomonadati</taxon>
        <taxon>Bacteroidota</taxon>
        <taxon>Chitinophagia</taxon>
        <taxon>Chitinophagales</taxon>
        <taxon>Chitinophagaceae</taxon>
        <taxon>Polluticaenibacter</taxon>
    </lineage>
</organism>
<dbReference type="Pfam" id="PF02321">
    <property type="entry name" value="OEP"/>
    <property type="match status" value="2"/>
</dbReference>
<keyword evidence="6" id="KW-0472">Membrane</keyword>
<name>A0ABT4UMK5_9BACT</name>
<evidence type="ECO:0000256" key="6">
    <source>
        <dbReference type="ARBA" id="ARBA00023136"/>
    </source>
</evidence>
<dbReference type="EMBL" id="JAQGEF010000022">
    <property type="protein sequence ID" value="MDA3616084.1"/>
    <property type="molecule type" value="Genomic_DNA"/>
</dbReference>
<gene>
    <name evidence="9" type="ORF">O3P16_14810</name>
</gene>
<evidence type="ECO:0000313" key="10">
    <source>
        <dbReference type="Proteomes" id="UP001210231"/>
    </source>
</evidence>
<evidence type="ECO:0000256" key="4">
    <source>
        <dbReference type="ARBA" id="ARBA00022452"/>
    </source>
</evidence>
<keyword evidence="3" id="KW-0813">Transport</keyword>
<accession>A0ABT4UMK5</accession>
<dbReference type="PANTHER" id="PTHR30026">
    <property type="entry name" value="OUTER MEMBRANE PROTEIN TOLC"/>
    <property type="match status" value="1"/>
</dbReference>